<feature type="compositionally biased region" description="Polar residues" evidence="1">
    <location>
        <begin position="312"/>
        <end position="321"/>
    </location>
</feature>
<feature type="compositionally biased region" description="Polar residues" evidence="1">
    <location>
        <begin position="682"/>
        <end position="716"/>
    </location>
</feature>
<reference evidence="2 3" key="1">
    <citation type="submission" date="2024-04" db="EMBL/GenBank/DDBJ databases">
        <title>Phyllosticta paracitricarpa is synonymous to the EU quarantine fungus P. citricarpa based on phylogenomic analyses.</title>
        <authorList>
            <consortium name="Lawrence Berkeley National Laboratory"/>
            <person name="Van Ingen-Buijs V.A."/>
            <person name="Van Westerhoven A.C."/>
            <person name="Haridas S."/>
            <person name="Skiadas P."/>
            <person name="Martin F."/>
            <person name="Groenewald J.Z."/>
            <person name="Crous P.W."/>
            <person name="Seidl M.F."/>
        </authorList>
    </citation>
    <scope>NUCLEOTIDE SEQUENCE [LARGE SCALE GENOMIC DNA]</scope>
    <source>
        <strain evidence="2 3">CBS 123374</strain>
    </source>
</reference>
<feature type="compositionally biased region" description="Polar residues" evidence="1">
    <location>
        <begin position="597"/>
        <end position="609"/>
    </location>
</feature>
<accession>A0ABR1YT83</accession>
<comment type="caution">
    <text evidence="2">The sequence shown here is derived from an EMBL/GenBank/DDBJ whole genome shotgun (WGS) entry which is preliminary data.</text>
</comment>
<feature type="compositionally biased region" description="Basic and acidic residues" evidence="1">
    <location>
        <begin position="662"/>
        <end position="681"/>
    </location>
</feature>
<name>A0ABR1YT83_9PEZI</name>
<keyword evidence="3" id="KW-1185">Reference proteome</keyword>
<gene>
    <name evidence="2" type="ORF">HDK90DRAFT_213469</name>
</gene>
<evidence type="ECO:0000313" key="3">
    <source>
        <dbReference type="Proteomes" id="UP001492380"/>
    </source>
</evidence>
<feature type="compositionally biased region" description="Low complexity" evidence="1">
    <location>
        <begin position="22"/>
        <end position="31"/>
    </location>
</feature>
<evidence type="ECO:0000313" key="2">
    <source>
        <dbReference type="EMBL" id="KAK8238102.1"/>
    </source>
</evidence>
<evidence type="ECO:0000256" key="1">
    <source>
        <dbReference type="SAM" id="MobiDB-lite"/>
    </source>
</evidence>
<organism evidence="2 3">
    <name type="scientific">Phyllosticta capitalensis</name>
    <dbReference type="NCBI Taxonomy" id="121624"/>
    <lineage>
        <taxon>Eukaryota</taxon>
        <taxon>Fungi</taxon>
        <taxon>Dikarya</taxon>
        <taxon>Ascomycota</taxon>
        <taxon>Pezizomycotina</taxon>
        <taxon>Dothideomycetes</taxon>
        <taxon>Dothideomycetes incertae sedis</taxon>
        <taxon>Botryosphaeriales</taxon>
        <taxon>Phyllostictaceae</taxon>
        <taxon>Phyllosticta</taxon>
    </lineage>
</organism>
<dbReference type="EMBL" id="JBBWRZ010000004">
    <property type="protein sequence ID" value="KAK8238102.1"/>
    <property type="molecule type" value="Genomic_DNA"/>
</dbReference>
<feature type="compositionally biased region" description="Acidic residues" evidence="1">
    <location>
        <begin position="134"/>
        <end position="148"/>
    </location>
</feature>
<sequence>MSWSSSPPEHTGNRLQDPESPPDSSGQQSSGRPATHMTVFPVPPSSAPSGVTEADTNRSRLSRKQTEVAQNQDSADMRSSPPEIRQPSPVVSHRPECNDEDDLEMSAPKSLPTSNPQLHQTPSQMSTVARMPLEEEYASEAEEADFIEQEQPARVPRNSNRNFMARHITSSSNPQPTDPDCPRLETPLRSPNILRQVSASTRVPRFDGVADSQPSSDNEDILIERQIQNEIESQASLRAKRNTKRSDDERQSLPSHERSQDATPHNDHVLQKPQGREGAQRNTALRSQLTESRVSNTQSPGVVLQSERSTKRAQLSPSPEESSNKRPKSFHAGYGFSQESPEGDPKYQLMMARREHRRSYHESKNADARSANKVPGSPSHQFGNMDAGPAVAMDAQTLGDLSLSQTESHALLPGQQQERVDKVTEDSSLKQTSTSTFSDLPKHPTPSHVPDMPRDDVFADFKVAYPEFGGNRIQFTELCRKYHDPLLRQWFRHTFRDDFIIRYFTDFRQYKSKCYEEVAEELPYPDYYFKSFYQGDEPKFNKGILSASSLKKLLKLEVRPERASQQRRGRSRSPTFEERGISYEYRRSSSEYRQRSPISNRSVNPTTARIRSPSHRESLSARPLHSEREDGPTMAEQRRGVSAPDEAVLQMNSPHASSSHASPDKLKQHQRETLVIRESPSKRAQQNLSPRGPASSPSSLQKAAATPRSSTSQAQRLQPGGLGAPGRSNPSVALDQTNAKPGSSASKGLRTDDLPASASPENEKHAPNTARRGGRGGRGRGGYSTRKYYGADGVFYAVDNPSSNAVPASTAGPDGESNLQQPVED</sequence>
<feature type="compositionally biased region" description="Polar residues" evidence="1">
    <location>
        <begin position="111"/>
        <end position="127"/>
    </location>
</feature>
<feature type="compositionally biased region" description="Basic and acidic residues" evidence="1">
    <location>
        <begin position="575"/>
        <end position="594"/>
    </location>
</feature>
<feature type="region of interest" description="Disordered" evidence="1">
    <location>
        <begin position="559"/>
        <end position="825"/>
    </location>
</feature>
<feature type="region of interest" description="Disordered" evidence="1">
    <location>
        <begin position="411"/>
        <end position="452"/>
    </location>
</feature>
<protein>
    <submittedName>
        <fullName evidence="2">Uncharacterized protein</fullName>
    </submittedName>
</protein>
<feature type="compositionally biased region" description="Polar residues" evidence="1">
    <location>
        <begin position="429"/>
        <end position="438"/>
    </location>
</feature>
<feature type="compositionally biased region" description="Basic and acidic residues" evidence="1">
    <location>
        <begin position="418"/>
        <end position="428"/>
    </location>
</feature>
<feature type="compositionally biased region" description="Polar residues" evidence="1">
    <location>
        <begin position="226"/>
        <end position="236"/>
    </location>
</feature>
<feature type="compositionally biased region" description="Basic and acidic residues" evidence="1">
    <location>
        <begin position="614"/>
        <end position="639"/>
    </location>
</feature>
<feature type="compositionally biased region" description="Polar residues" evidence="1">
    <location>
        <begin position="157"/>
        <end position="175"/>
    </location>
</feature>
<feature type="compositionally biased region" description="Polar residues" evidence="1">
    <location>
        <begin position="728"/>
        <end position="746"/>
    </location>
</feature>
<dbReference type="Proteomes" id="UP001492380">
    <property type="component" value="Unassembled WGS sequence"/>
</dbReference>
<feature type="compositionally biased region" description="Basic and acidic residues" evidence="1">
    <location>
        <begin position="244"/>
        <end position="279"/>
    </location>
</feature>
<feature type="compositionally biased region" description="Polar residues" evidence="1">
    <location>
        <begin position="280"/>
        <end position="300"/>
    </location>
</feature>
<proteinExistence type="predicted"/>
<feature type="region of interest" description="Disordered" evidence="1">
    <location>
        <begin position="1"/>
        <end position="387"/>
    </location>
</feature>